<reference evidence="2" key="3">
    <citation type="journal article" date="2017" name="Nature">
        <title>Genome sequence of the progenitor of the wheat D genome Aegilops tauschii.</title>
        <authorList>
            <person name="Luo M.C."/>
            <person name="Gu Y.Q."/>
            <person name="Puiu D."/>
            <person name="Wang H."/>
            <person name="Twardziok S.O."/>
            <person name="Deal K.R."/>
            <person name="Huo N."/>
            <person name="Zhu T."/>
            <person name="Wang L."/>
            <person name="Wang Y."/>
            <person name="McGuire P.E."/>
            <person name="Liu S."/>
            <person name="Long H."/>
            <person name="Ramasamy R.K."/>
            <person name="Rodriguez J.C."/>
            <person name="Van S.L."/>
            <person name="Yuan L."/>
            <person name="Wang Z."/>
            <person name="Xia Z."/>
            <person name="Xiao L."/>
            <person name="Anderson O.D."/>
            <person name="Ouyang S."/>
            <person name="Liang Y."/>
            <person name="Zimin A.V."/>
            <person name="Pertea G."/>
            <person name="Qi P."/>
            <person name="Bennetzen J.L."/>
            <person name="Dai X."/>
            <person name="Dawson M.W."/>
            <person name="Muller H.G."/>
            <person name="Kugler K."/>
            <person name="Rivarola-Duarte L."/>
            <person name="Spannagl M."/>
            <person name="Mayer K.F.X."/>
            <person name="Lu F.H."/>
            <person name="Bevan M.W."/>
            <person name="Leroy P."/>
            <person name="Li P."/>
            <person name="You F.M."/>
            <person name="Sun Q."/>
            <person name="Liu Z."/>
            <person name="Lyons E."/>
            <person name="Wicker T."/>
            <person name="Salzberg S.L."/>
            <person name="Devos K.M."/>
            <person name="Dvorak J."/>
        </authorList>
    </citation>
    <scope>NUCLEOTIDE SEQUENCE [LARGE SCALE GENOMIC DNA]</scope>
    <source>
        <strain evidence="2">cv. AL8/78</strain>
    </source>
</reference>
<reference evidence="3" key="2">
    <citation type="journal article" date="2017" name="Nat. Plants">
        <title>The Aegilops tauschii genome reveals multiple impacts of transposons.</title>
        <authorList>
            <person name="Zhao G."/>
            <person name="Zou C."/>
            <person name="Li K."/>
            <person name="Wang K."/>
            <person name="Li T."/>
            <person name="Gao L."/>
            <person name="Zhang X."/>
            <person name="Wang H."/>
            <person name="Yang Z."/>
            <person name="Liu X."/>
            <person name="Jiang W."/>
            <person name="Mao L."/>
            <person name="Kong X."/>
            <person name="Jiao Y."/>
            <person name="Jia J."/>
        </authorList>
    </citation>
    <scope>NUCLEOTIDE SEQUENCE [LARGE SCALE GENOMIC DNA]</scope>
    <source>
        <strain evidence="3">cv. AL8/78</strain>
    </source>
</reference>
<dbReference type="GO" id="GO:0019005">
    <property type="term" value="C:SCF ubiquitin ligase complex"/>
    <property type="evidence" value="ECO:0007669"/>
    <property type="project" value="TreeGrafter"/>
</dbReference>
<evidence type="ECO:0000256" key="1">
    <source>
        <dbReference type="SAM" id="MobiDB-lite"/>
    </source>
</evidence>
<reference evidence="2" key="5">
    <citation type="journal article" date="2021" name="G3 (Bethesda)">
        <title>Aegilops tauschii genome assembly Aet v5.0 features greater sequence contiguity and improved annotation.</title>
        <authorList>
            <person name="Wang L."/>
            <person name="Zhu T."/>
            <person name="Rodriguez J.C."/>
            <person name="Deal K.R."/>
            <person name="Dubcovsky J."/>
            <person name="McGuire P.E."/>
            <person name="Lux T."/>
            <person name="Spannagl M."/>
            <person name="Mayer K.F.X."/>
            <person name="Baldrich P."/>
            <person name="Meyers B.C."/>
            <person name="Huo N."/>
            <person name="Gu Y.Q."/>
            <person name="Zhou H."/>
            <person name="Devos K.M."/>
            <person name="Bennetzen J.L."/>
            <person name="Unver T."/>
            <person name="Budak H."/>
            <person name="Gulick P.J."/>
            <person name="Galiba G."/>
            <person name="Kalapos B."/>
            <person name="Nelson D.R."/>
            <person name="Li P."/>
            <person name="You F.M."/>
            <person name="Luo M.C."/>
            <person name="Dvorak J."/>
        </authorList>
    </citation>
    <scope>NUCLEOTIDE SEQUENCE [LARGE SCALE GENOMIC DNA]</scope>
    <source>
        <strain evidence="2">cv. AL8/78</strain>
    </source>
</reference>
<sequence>MSASRSFVHARVEKHIRRANTGGKFRLGGTSVVYEDPHGLSLRWLRLRDVLNEDTDSTGPAHGHGKVAKQEKHPAQARQALIAVGDRGPWDEPLVAGEIYNPMTDKWVEIAWFPTDVGLACSGDVCLACSGDVCGDTFYVYCESDTLVAYHLDAGSWSVVQTSRPPPRLRDYTPALVCCASMFMLCVSWCDPANRRDKVVWKVFEMNLGLTPLLQWTEASAHPDAPMDSNSVRHRPGQDQLVEMFRIFGKILDFATACRVSGSEQSWSCIARENAAAMADAMSCRLKSLAVLLL</sequence>
<dbReference type="InterPro" id="IPR015915">
    <property type="entry name" value="Kelch-typ_b-propeller"/>
</dbReference>
<keyword evidence="3" id="KW-1185">Reference proteome</keyword>
<dbReference type="PANTHER" id="PTHR47712">
    <property type="entry name" value="OS09G0555300 PROTEIN"/>
    <property type="match status" value="1"/>
</dbReference>
<dbReference type="Proteomes" id="UP000015105">
    <property type="component" value="Chromosome 1D"/>
</dbReference>
<dbReference type="Gramene" id="AET1Gv20440100.1">
    <property type="protein sequence ID" value="AET1Gv20440100.1"/>
    <property type="gene ID" value="AET1Gv20440100"/>
</dbReference>
<accession>A0A452YK69</accession>
<feature type="region of interest" description="Disordered" evidence="1">
    <location>
        <begin position="55"/>
        <end position="74"/>
    </location>
</feature>
<dbReference type="PANTHER" id="PTHR47712:SF1">
    <property type="entry name" value="OS09G0555300 PROTEIN"/>
    <property type="match status" value="1"/>
</dbReference>
<dbReference type="EnsemblPlants" id="AET1Gv20440100.1">
    <property type="protein sequence ID" value="AET1Gv20440100.1"/>
    <property type="gene ID" value="AET1Gv20440100"/>
</dbReference>
<evidence type="ECO:0000313" key="3">
    <source>
        <dbReference type="Proteomes" id="UP000015105"/>
    </source>
</evidence>
<name>A0A452YK69_AEGTS</name>
<dbReference type="STRING" id="200361.A0A452YK69"/>
<reference evidence="3" key="1">
    <citation type="journal article" date="2014" name="Science">
        <title>Ancient hybridizations among the ancestral genomes of bread wheat.</title>
        <authorList>
            <consortium name="International Wheat Genome Sequencing Consortium,"/>
            <person name="Marcussen T."/>
            <person name="Sandve S.R."/>
            <person name="Heier L."/>
            <person name="Spannagl M."/>
            <person name="Pfeifer M."/>
            <person name="Jakobsen K.S."/>
            <person name="Wulff B.B."/>
            <person name="Steuernagel B."/>
            <person name="Mayer K.F."/>
            <person name="Olsen O.A."/>
        </authorList>
    </citation>
    <scope>NUCLEOTIDE SEQUENCE [LARGE SCALE GENOMIC DNA]</scope>
    <source>
        <strain evidence="3">cv. AL8/78</strain>
    </source>
</reference>
<evidence type="ECO:0000313" key="2">
    <source>
        <dbReference type="EnsemblPlants" id="AET1Gv20440100.1"/>
    </source>
</evidence>
<organism evidence="2 3">
    <name type="scientific">Aegilops tauschii subsp. strangulata</name>
    <name type="common">Goatgrass</name>
    <dbReference type="NCBI Taxonomy" id="200361"/>
    <lineage>
        <taxon>Eukaryota</taxon>
        <taxon>Viridiplantae</taxon>
        <taxon>Streptophyta</taxon>
        <taxon>Embryophyta</taxon>
        <taxon>Tracheophyta</taxon>
        <taxon>Spermatophyta</taxon>
        <taxon>Magnoliopsida</taxon>
        <taxon>Liliopsida</taxon>
        <taxon>Poales</taxon>
        <taxon>Poaceae</taxon>
        <taxon>BOP clade</taxon>
        <taxon>Pooideae</taxon>
        <taxon>Triticodae</taxon>
        <taxon>Triticeae</taxon>
        <taxon>Triticinae</taxon>
        <taxon>Aegilops</taxon>
    </lineage>
</organism>
<evidence type="ECO:0008006" key="4">
    <source>
        <dbReference type="Google" id="ProtNLM"/>
    </source>
</evidence>
<reference evidence="2" key="4">
    <citation type="submission" date="2019-03" db="UniProtKB">
        <authorList>
            <consortium name="EnsemblPlants"/>
        </authorList>
    </citation>
    <scope>IDENTIFICATION</scope>
</reference>
<dbReference type="AlphaFoldDB" id="A0A452YK69"/>
<proteinExistence type="predicted"/>
<dbReference type="SUPFAM" id="SSF117281">
    <property type="entry name" value="Kelch motif"/>
    <property type="match status" value="1"/>
</dbReference>
<dbReference type="Gene3D" id="2.120.10.80">
    <property type="entry name" value="Kelch-type beta propeller"/>
    <property type="match status" value="1"/>
</dbReference>
<protein>
    <recommendedName>
        <fullName evidence="4">F-box/kelch-repeat protein</fullName>
    </recommendedName>
</protein>